<protein>
    <recommendedName>
        <fullName evidence="4">Phosphatase</fullName>
    </recommendedName>
</protein>
<evidence type="ECO:0000313" key="3">
    <source>
        <dbReference type="Proteomes" id="UP001175097"/>
    </source>
</evidence>
<keyword evidence="3" id="KW-1185">Reference proteome</keyword>
<sequence>MKRVLIGGFVMMGGIIIAATVILAGAIYVPDSTSWWSGRSKFWFAIIGGEQYGDDVVDSLFLGLPLIIGVILALVGLIILGREYYKK</sequence>
<proteinExistence type="predicted"/>
<gene>
    <name evidence="2" type="ORF">P5G49_16155</name>
</gene>
<organism evidence="2 3">
    <name type="scientific">Sporosarcina highlanderae</name>
    <dbReference type="NCBI Taxonomy" id="3035916"/>
    <lineage>
        <taxon>Bacteria</taxon>
        <taxon>Bacillati</taxon>
        <taxon>Bacillota</taxon>
        <taxon>Bacilli</taxon>
        <taxon>Bacillales</taxon>
        <taxon>Caryophanaceae</taxon>
        <taxon>Sporosarcina</taxon>
    </lineage>
</organism>
<accession>A0ABT8JUY7</accession>
<reference evidence="2" key="1">
    <citation type="submission" date="2023-03" db="EMBL/GenBank/DDBJ databases">
        <title>MT1 and MT2 Draft Genomes of Novel Species.</title>
        <authorList>
            <person name="Venkateswaran K."/>
        </authorList>
    </citation>
    <scope>NUCLEOTIDE SEQUENCE</scope>
    <source>
        <strain evidence="2">F6_3S_P_2</strain>
    </source>
</reference>
<dbReference type="EMBL" id="JAROCC010000018">
    <property type="protein sequence ID" value="MDN4608996.1"/>
    <property type="molecule type" value="Genomic_DNA"/>
</dbReference>
<keyword evidence="1" id="KW-0472">Membrane</keyword>
<evidence type="ECO:0008006" key="4">
    <source>
        <dbReference type="Google" id="ProtNLM"/>
    </source>
</evidence>
<comment type="caution">
    <text evidence="2">The sequence shown here is derived from an EMBL/GenBank/DDBJ whole genome shotgun (WGS) entry which is preliminary data.</text>
</comment>
<dbReference type="RefSeq" id="WP_301245496.1">
    <property type="nucleotide sequence ID" value="NZ_JAROCC010000018.1"/>
</dbReference>
<feature type="transmembrane region" description="Helical" evidence="1">
    <location>
        <begin position="7"/>
        <end position="29"/>
    </location>
</feature>
<evidence type="ECO:0000256" key="1">
    <source>
        <dbReference type="SAM" id="Phobius"/>
    </source>
</evidence>
<dbReference type="Proteomes" id="UP001175097">
    <property type="component" value="Unassembled WGS sequence"/>
</dbReference>
<feature type="transmembrane region" description="Helical" evidence="1">
    <location>
        <begin position="60"/>
        <end position="80"/>
    </location>
</feature>
<evidence type="ECO:0000313" key="2">
    <source>
        <dbReference type="EMBL" id="MDN4608996.1"/>
    </source>
</evidence>
<name>A0ABT8JUY7_9BACL</name>
<keyword evidence="1" id="KW-1133">Transmembrane helix</keyword>
<keyword evidence="1" id="KW-0812">Transmembrane</keyword>